<comment type="caution">
    <text evidence="1">The sequence shown here is derived from an EMBL/GenBank/DDBJ whole genome shotgun (WGS) entry which is preliminary data.</text>
</comment>
<protein>
    <submittedName>
        <fullName evidence="1">Uncharacterized protein</fullName>
    </submittedName>
</protein>
<feature type="non-terminal residue" evidence="1">
    <location>
        <position position="1"/>
    </location>
</feature>
<gene>
    <name evidence="1" type="ORF">S01H1_04040</name>
</gene>
<sequence>AASILQEDKENDRKKSQKALECWLSIDGREMMGHVACAFHV</sequence>
<proteinExistence type="predicted"/>
<dbReference type="EMBL" id="BARS01002156">
    <property type="protein sequence ID" value="GAF82018.1"/>
    <property type="molecule type" value="Genomic_DNA"/>
</dbReference>
<dbReference type="AlphaFoldDB" id="X0SLS2"/>
<accession>X0SLS2</accession>
<organism evidence="1">
    <name type="scientific">marine sediment metagenome</name>
    <dbReference type="NCBI Taxonomy" id="412755"/>
    <lineage>
        <taxon>unclassified sequences</taxon>
        <taxon>metagenomes</taxon>
        <taxon>ecological metagenomes</taxon>
    </lineage>
</organism>
<name>X0SLS2_9ZZZZ</name>
<evidence type="ECO:0000313" key="1">
    <source>
        <dbReference type="EMBL" id="GAF82018.1"/>
    </source>
</evidence>
<reference evidence="1" key="1">
    <citation type="journal article" date="2014" name="Front. Microbiol.">
        <title>High frequency of phylogenetically diverse reductive dehalogenase-homologous genes in deep subseafloor sedimentary metagenomes.</title>
        <authorList>
            <person name="Kawai M."/>
            <person name="Futagami T."/>
            <person name="Toyoda A."/>
            <person name="Takaki Y."/>
            <person name="Nishi S."/>
            <person name="Hori S."/>
            <person name="Arai W."/>
            <person name="Tsubouchi T."/>
            <person name="Morono Y."/>
            <person name="Uchiyama I."/>
            <person name="Ito T."/>
            <person name="Fujiyama A."/>
            <person name="Inagaki F."/>
            <person name="Takami H."/>
        </authorList>
    </citation>
    <scope>NUCLEOTIDE SEQUENCE</scope>
    <source>
        <strain evidence="1">Expedition CK06-06</strain>
    </source>
</reference>